<keyword evidence="3" id="KW-1185">Reference proteome</keyword>
<accession>X5ECH2</accession>
<sequence length="98" mass="9997">MSFILEIQEIVWGPIKDLYLEFTAGLPVFNIPPLGSSFGDISVDLGSSGLGSSFGDANLGSSFGDANLGSTDFGSTFGSTNGDQNFGSSGLQLPPLGS</sequence>
<gene>
    <name evidence="2" type="ORF">CGLY_13300</name>
</gene>
<reference evidence="2 3" key="1">
    <citation type="journal article" date="2015" name="Int. J. Syst. Evol. Microbiol.">
        <title>Revisiting Corynebacterium glyciniphilum (ex Kubota et al., 1972) sp. nov., nom. rev., isolated from putrefied banana.</title>
        <authorList>
            <person name="Al-Dilaimi A."/>
            <person name="Bednarz H."/>
            <person name="Lomker A."/>
            <person name="Niehaus K."/>
            <person name="Kalinowski J."/>
            <person name="Ruckert C."/>
        </authorList>
    </citation>
    <scope>NUCLEOTIDE SEQUENCE [LARGE SCALE GENOMIC DNA]</scope>
    <source>
        <strain evidence="2">AJ 3170</strain>
    </source>
</reference>
<dbReference type="EMBL" id="CP006842">
    <property type="protein sequence ID" value="AHW65100.1"/>
    <property type="molecule type" value="Genomic_DNA"/>
</dbReference>
<dbReference type="RefSeq" id="WP_038550088.1">
    <property type="nucleotide sequence ID" value="NZ_CP006842.1"/>
</dbReference>
<evidence type="ECO:0000256" key="1">
    <source>
        <dbReference type="SAM" id="MobiDB-lite"/>
    </source>
</evidence>
<feature type="compositionally biased region" description="Polar residues" evidence="1">
    <location>
        <begin position="79"/>
        <end position="91"/>
    </location>
</feature>
<feature type="region of interest" description="Disordered" evidence="1">
    <location>
        <begin position="79"/>
        <end position="98"/>
    </location>
</feature>
<dbReference type="OrthoDB" id="4427088at2"/>
<dbReference type="AlphaFoldDB" id="X5ECH2"/>
<dbReference type="eggNOG" id="ENOG5031MPA">
    <property type="taxonomic scope" value="Bacteria"/>
</dbReference>
<dbReference type="HOGENOM" id="CLU_2328965_0_0_11"/>
<evidence type="ECO:0000313" key="3">
    <source>
        <dbReference type="Proteomes" id="UP000023703"/>
    </source>
</evidence>
<proteinExistence type="predicted"/>
<name>X5ECH2_9CORY</name>
<dbReference type="Proteomes" id="UP000023703">
    <property type="component" value="Chromosome"/>
</dbReference>
<evidence type="ECO:0000313" key="2">
    <source>
        <dbReference type="EMBL" id="AHW65100.1"/>
    </source>
</evidence>
<protein>
    <submittedName>
        <fullName evidence="2">Uncharacterized protein</fullName>
    </submittedName>
</protein>
<organism evidence="2 3">
    <name type="scientific">Corynebacterium glyciniphilum AJ 3170</name>
    <dbReference type="NCBI Taxonomy" id="1404245"/>
    <lineage>
        <taxon>Bacteria</taxon>
        <taxon>Bacillati</taxon>
        <taxon>Actinomycetota</taxon>
        <taxon>Actinomycetes</taxon>
        <taxon>Mycobacteriales</taxon>
        <taxon>Corynebacteriaceae</taxon>
        <taxon>Corynebacterium</taxon>
    </lineage>
</organism>
<dbReference type="KEGG" id="cgy:CGLY_13300"/>